<sequence length="222" mass="24611">MLPTPDLSHLTSDDYRDVYEPAEDTFILLDALEADSDFLHSLKPLICVEIGSGSGCVSVFAQKMLSRIPTIHICTDINPKALQATNSTFHQNALPTPNLIRTSLTSSLRLNEMIDLLLFNPPYVPTSNEEYEGATSGFIEASWAGGPIGMTLTNHLLNSLNQLLVPGRGVLYMVAVKENKPEEIIDRMRTRGFDARIVLKRRAGREYLHVLRISRSNLGDSS</sequence>
<dbReference type="InterPro" id="IPR004557">
    <property type="entry name" value="PrmC-related"/>
</dbReference>
<organism evidence="8 9">
    <name type="scientific">Cronartium quercuum f. sp. fusiforme G11</name>
    <dbReference type="NCBI Taxonomy" id="708437"/>
    <lineage>
        <taxon>Eukaryota</taxon>
        <taxon>Fungi</taxon>
        <taxon>Dikarya</taxon>
        <taxon>Basidiomycota</taxon>
        <taxon>Pucciniomycotina</taxon>
        <taxon>Pucciniomycetes</taxon>
        <taxon>Pucciniales</taxon>
        <taxon>Coleosporiaceae</taxon>
        <taxon>Cronartium</taxon>
    </lineage>
</organism>
<dbReference type="SUPFAM" id="SSF53335">
    <property type="entry name" value="S-adenosyl-L-methionine-dependent methyltransferases"/>
    <property type="match status" value="1"/>
</dbReference>
<keyword evidence="6" id="KW-0539">Nucleus</keyword>
<dbReference type="Pfam" id="PF05175">
    <property type="entry name" value="MTS"/>
    <property type="match status" value="1"/>
</dbReference>
<comment type="similarity">
    <text evidence="2">Belongs to the eukaryotic/archaeal PrmC-related family.</text>
</comment>
<dbReference type="GO" id="GO:0003676">
    <property type="term" value="F:nucleic acid binding"/>
    <property type="evidence" value="ECO:0007669"/>
    <property type="project" value="InterPro"/>
</dbReference>
<protein>
    <recommendedName>
        <fullName evidence="7">Methyltransferase small domain-containing protein</fullName>
    </recommendedName>
</protein>
<evidence type="ECO:0000256" key="4">
    <source>
        <dbReference type="ARBA" id="ARBA00022679"/>
    </source>
</evidence>
<dbReference type="GO" id="GO:0005634">
    <property type="term" value="C:nucleus"/>
    <property type="evidence" value="ECO:0007669"/>
    <property type="project" value="UniProtKB-SubCell"/>
</dbReference>
<keyword evidence="5" id="KW-0949">S-adenosyl-L-methionine</keyword>
<dbReference type="InterPro" id="IPR007848">
    <property type="entry name" value="Small_mtfrase_dom"/>
</dbReference>
<proteinExistence type="inferred from homology"/>
<dbReference type="PROSITE" id="PS00092">
    <property type="entry name" value="N6_MTASE"/>
    <property type="match status" value="1"/>
</dbReference>
<evidence type="ECO:0000259" key="7">
    <source>
        <dbReference type="Pfam" id="PF05175"/>
    </source>
</evidence>
<comment type="caution">
    <text evidence="8">The sequence shown here is derived from an EMBL/GenBank/DDBJ whole genome shotgun (WGS) entry which is preliminary data.</text>
</comment>
<gene>
    <name evidence="8" type="ORF">CROQUDRAFT_670889</name>
</gene>
<dbReference type="AlphaFoldDB" id="A0A9P6NMF2"/>
<dbReference type="InterPro" id="IPR029063">
    <property type="entry name" value="SAM-dependent_MTases_sf"/>
</dbReference>
<dbReference type="Proteomes" id="UP000886653">
    <property type="component" value="Unassembled WGS sequence"/>
</dbReference>
<accession>A0A9P6NMF2</accession>
<dbReference type="PANTHER" id="PTHR45875:SF1">
    <property type="entry name" value="METHYLTRANSFERASE N6AMT1"/>
    <property type="match status" value="1"/>
</dbReference>
<dbReference type="GO" id="GO:0008757">
    <property type="term" value="F:S-adenosylmethionine-dependent methyltransferase activity"/>
    <property type="evidence" value="ECO:0007669"/>
    <property type="project" value="TreeGrafter"/>
</dbReference>
<evidence type="ECO:0000313" key="9">
    <source>
        <dbReference type="Proteomes" id="UP000886653"/>
    </source>
</evidence>
<dbReference type="OrthoDB" id="406152at2759"/>
<comment type="subcellular location">
    <subcellularLocation>
        <location evidence="1">Nucleus</location>
    </subcellularLocation>
</comment>
<dbReference type="FunFam" id="3.40.50.150:FF:000077">
    <property type="entry name" value="HemK methyltransferase family member 2"/>
    <property type="match status" value="1"/>
</dbReference>
<keyword evidence="4" id="KW-0808">Transferase</keyword>
<name>A0A9P6NMF2_9BASI</name>
<dbReference type="InterPro" id="IPR002052">
    <property type="entry name" value="DNA_methylase_N6_adenine_CS"/>
</dbReference>
<evidence type="ECO:0000256" key="5">
    <source>
        <dbReference type="ARBA" id="ARBA00022691"/>
    </source>
</evidence>
<evidence type="ECO:0000256" key="3">
    <source>
        <dbReference type="ARBA" id="ARBA00022603"/>
    </source>
</evidence>
<keyword evidence="3" id="KW-0489">Methyltransferase</keyword>
<evidence type="ECO:0000256" key="2">
    <source>
        <dbReference type="ARBA" id="ARBA00006149"/>
    </source>
</evidence>
<dbReference type="InterPro" id="IPR052190">
    <property type="entry name" value="Euk-Arch_PrmC-MTase"/>
</dbReference>
<dbReference type="GO" id="GO:0035657">
    <property type="term" value="C:eRF1 methyltransferase complex"/>
    <property type="evidence" value="ECO:0007669"/>
    <property type="project" value="TreeGrafter"/>
</dbReference>
<dbReference type="NCBIfam" id="TIGR00537">
    <property type="entry name" value="hemK_rel_arch"/>
    <property type="match status" value="1"/>
</dbReference>
<evidence type="ECO:0000256" key="1">
    <source>
        <dbReference type="ARBA" id="ARBA00004123"/>
    </source>
</evidence>
<reference evidence="8" key="1">
    <citation type="submission" date="2013-11" db="EMBL/GenBank/DDBJ databases">
        <title>Genome sequence of the fusiform rust pathogen reveals effectors for host alternation and coevolution with pine.</title>
        <authorList>
            <consortium name="DOE Joint Genome Institute"/>
            <person name="Smith K."/>
            <person name="Pendleton A."/>
            <person name="Kubisiak T."/>
            <person name="Anderson C."/>
            <person name="Salamov A."/>
            <person name="Aerts A."/>
            <person name="Riley R."/>
            <person name="Clum A."/>
            <person name="Lindquist E."/>
            <person name="Ence D."/>
            <person name="Campbell M."/>
            <person name="Kronenberg Z."/>
            <person name="Feau N."/>
            <person name="Dhillon B."/>
            <person name="Hamelin R."/>
            <person name="Burleigh J."/>
            <person name="Smith J."/>
            <person name="Yandell M."/>
            <person name="Nelson C."/>
            <person name="Grigoriev I."/>
            <person name="Davis J."/>
        </authorList>
    </citation>
    <scope>NUCLEOTIDE SEQUENCE</scope>
    <source>
        <strain evidence="8">G11</strain>
    </source>
</reference>
<dbReference type="GO" id="GO:0008276">
    <property type="term" value="F:protein methyltransferase activity"/>
    <property type="evidence" value="ECO:0007669"/>
    <property type="project" value="TreeGrafter"/>
</dbReference>
<feature type="domain" description="Methyltransferase small" evidence="7">
    <location>
        <begin position="47"/>
        <end position="132"/>
    </location>
</feature>
<dbReference type="PANTHER" id="PTHR45875">
    <property type="entry name" value="METHYLTRANSFERASE N6AMT1"/>
    <property type="match status" value="1"/>
</dbReference>
<dbReference type="Gene3D" id="3.40.50.150">
    <property type="entry name" value="Vaccinia Virus protein VP39"/>
    <property type="match status" value="1"/>
</dbReference>
<keyword evidence="9" id="KW-1185">Reference proteome</keyword>
<evidence type="ECO:0000313" key="8">
    <source>
        <dbReference type="EMBL" id="KAG0146837.1"/>
    </source>
</evidence>
<evidence type="ECO:0000256" key="6">
    <source>
        <dbReference type="ARBA" id="ARBA00023242"/>
    </source>
</evidence>
<dbReference type="GO" id="GO:0032259">
    <property type="term" value="P:methylation"/>
    <property type="evidence" value="ECO:0007669"/>
    <property type="project" value="UniProtKB-KW"/>
</dbReference>
<dbReference type="EMBL" id="MU167255">
    <property type="protein sequence ID" value="KAG0146837.1"/>
    <property type="molecule type" value="Genomic_DNA"/>
</dbReference>